<dbReference type="SMART" id="SM00850">
    <property type="entry name" value="LytTR"/>
    <property type="match status" value="1"/>
</dbReference>
<keyword evidence="2" id="KW-0902">Two-component regulatory system</keyword>
<dbReference type="PROSITE" id="PS50110">
    <property type="entry name" value="RESPONSE_REGULATORY"/>
    <property type="match status" value="1"/>
</dbReference>
<dbReference type="InterPro" id="IPR007492">
    <property type="entry name" value="LytTR_DNA-bd_dom"/>
</dbReference>
<accession>A0A2N7AWP7</accession>
<name>A0A2N7AWP7_9LACO</name>
<dbReference type="InterPro" id="IPR001789">
    <property type="entry name" value="Sig_transdc_resp-reg_receiver"/>
</dbReference>
<comment type="function">
    <text evidence="4">Required for high-level post-exponential phase expression of a series of secreted proteins.</text>
</comment>
<keyword evidence="8" id="KW-0238">DNA-binding</keyword>
<dbReference type="EMBL" id="NIPR01000005">
    <property type="protein sequence ID" value="PMD73177.1"/>
    <property type="molecule type" value="Genomic_DNA"/>
</dbReference>
<dbReference type="Gene3D" id="2.40.50.1020">
    <property type="entry name" value="LytTr DNA-binding domain"/>
    <property type="match status" value="1"/>
</dbReference>
<dbReference type="PANTHER" id="PTHR37299">
    <property type="entry name" value="TRANSCRIPTIONAL REGULATOR-RELATED"/>
    <property type="match status" value="1"/>
</dbReference>
<evidence type="ECO:0000259" key="7">
    <source>
        <dbReference type="PROSITE" id="PS50930"/>
    </source>
</evidence>
<evidence type="ECO:0000256" key="3">
    <source>
        <dbReference type="ARBA" id="ARBA00023159"/>
    </source>
</evidence>
<dbReference type="Proteomes" id="UP000235649">
    <property type="component" value="Unassembled WGS sequence"/>
</dbReference>
<dbReference type="AlphaFoldDB" id="A0A2N7AWP7"/>
<gene>
    <name evidence="8" type="ORF">CBP76_03105</name>
</gene>
<dbReference type="OrthoDB" id="9809318at2"/>
<evidence type="ECO:0000259" key="6">
    <source>
        <dbReference type="PROSITE" id="PS50110"/>
    </source>
</evidence>
<evidence type="ECO:0000256" key="2">
    <source>
        <dbReference type="ARBA" id="ARBA00023012"/>
    </source>
</evidence>
<dbReference type="PROSITE" id="PS50930">
    <property type="entry name" value="HTH_LYTTR"/>
    <property type="match status" value="1"/>
</dbReference>
<dbReference type="GO" id="GO:0000156">
    <property type="term" value="F:phosphorelay response regulator activity"/>
    <property type="evidence" value="ECO:0007669"/>
    <property type="project" value="InterPro"/>
</dbReference>
<evidence type="ECO:0000313" key="8">
    <source>
        <dbReference type="EMBL" id="PMD73177.1"/>
    </source>
</evidence>
<proteinExistence type="predicted"/>
<dbReference type="PANTHER" id="PTHR37299:SF3">
    <property type="entry name" value="STAGE 0 SPORULATION PROTEIN A HOMOLOG"/>
    <property type="match status" value="1"/>
</dbReference>
<dbReference type="InterPro" id="IPR046947">
    <property type="entry name" value="LytR-like"/>
</dbReference>
<evidence type="ECO:0000256" key="5">
    <source>
        <dbReference type="PROSITE-ProRule" id="PRU00169"/>
    </source>
</evidence>
<protein>
    <submittedName>
        <fullName evidence="8">DNA-binding response regulator</fullName>
    </submittedName>
</protein>
<feature type="domain" description="Response regulatory" evidence="6">
    <location>
        <begin position="4"/>
        <end position="128"/>
    </location>
</feature>
<dbReference type="Gene3D" id="3.40.50.2300">
    <property type="match status" value="1"/>
</dbReference>
<dbReference type="CDD" id="cd17533">
    <property type="entry name" value="REC_LytTR_AgrA-like"/>
    <property type="match status" value="1"/>
</dbReference>
<evidence type="ECO:0000313" key="9">
    <source>
        <dbReference type="Proteomes" id="UP000235649"/>
    </source>
</evidence>
<keyword evidence="1" id="KW-0963">Cytoplasm</keyword>
<organism evidence="8 9">
    <name type="scientific">Companilactobacillus nuruki</name>
    <dbReference type="NCBI Taxonomy" id="1993540"/>
    <lineage>
        <taxon>Bacteria</taxon>
        <taxon>Bacillati</taxon>
        <taxon>Bacillota</taxon>
        <taxon>Bacilli</taxon>
        <taxon>Lactobacillales</taxon>
        <taxon>Lactobacillaceae</taxon>
        <taxon>Companilactobacillus</taxon>
    </lineage>
</organism>
<dbReference type="InterPro" id="IPR011006">
    <property type="entry name" value="CheY-like_superfamily"/>
</dbReference>
<feature type="domain" description="HTH LytTR-type" evidence="7">
    <location>
        <begin position="146"/>
        <end position="247"/>
    </location>
</feature>
<dbReference type="Pfam" id="PF00072">
    <property type="entry name" value="Response_reg"/>
    <property type="match status" value="1"/>
</dbReference>
<evidence type="ECO:0000256" key="4">
    <source>
        <dbReference type="ARBA" id="ARBA00037164"/>
    </source>
</evidence>
<evidence type="ECO:0000256" key="1">
    <source>
        <dbReference type="ARBA" id="ARBA00022490"/>
    </source>
</evidence>
<keyword evidence="3" id="KW-0010">Activator</keyword>
<dbReference type="Pfam" id="PF04397">
    <property type="entry name" value="LytTR"/>
    <property type="match status" value="1"/>
</dbReference>
<keyword evidence="5" id="KW-0597">Phosphoprotein</keyword>
<dbReference type="SUPFAM" id="SSF52172">
    <property type="entry name" value="CheY-like"/>
    <property type="match status" value="1"/>
</dbReference>
<keyword evidence="9" id="KW-1185">Reference proteome</keyword>
<dbReference type="SMART" id="SM00448">
    <property type="entry name" value="REC"/>
    <property type="match status" value="1"/>
</dbReference>
<comment type="caution">
    <text evidence="8">The sequence shown here is derived from an EMBL/GenBank/DDBJ whole genome shotgun (WGS) entry which is preliminary data.</text>
</comment>
<reference evidence="8 9" key="1">
    <citation type="submission" date="2017-05" db="EMBL/GenBank/DDBJ databases">
        <title>Lactobacillus nurukis nov., sp. nov., isolated from nuruk.</title>
        <authorList>
            <person name="Kim S.-J."/>
        </authorList>
    </citation>
    <scope>NUCLEOTIDE SEQUENCE [LARGE SCALE GENOMIC DNA]</scope>
    <source>
        <strain evidence="8 9">SYF10-1a</strain>
    </source>
</reference>
<feature type="modified residue" description="4-aspartylphosphate" evidence="5">
    <location>
        <position position="62"/>
    </location>
</feature>
<dbReference type="GO" id="GO:0003677">
    <property type="term" value="F:DNA binding"/>
    <property type="evidence" value="ECO:0007669"/>
    <property type="project" value="UniProtKB-KW"/>
</dbReference>
<sequence length="249" mass="28686">MMYPIIMCEDDSIQLQQLNDLIKNYITFHSNLLKIELSATGPKQVVDYLNKNNPQHGIYLLDIDLQADMNGIQLAEIIRQQDVQAEIIFVTTHDEMAPLTLKHKVAALDFIEKDQELNNFRQELYDALGYAKELIDKTRTVQKKGFSFEVGTQVYNLDKSEVVLVEASDIPHRLNLSSTNGQFEFYGKLTELEEKYSFLFRISRSCLINPENIHHVDFSIREVGLIDGSSRKFSIGKSKKLKRIIQETL</sequence>